<organism evidence="2 3">
    <name type="scientific">Desulfobaculum xiamenense</name>
    <dbReference type="NCBI Taxonomy" id="995050"/>
    <lineage>
        <taxon>Bacteria</taxon>
        <taxon>Pseudomonadati</taxon>
        <taxon>Thermodesulfobacteriota</taxon>
        <taxon>Desulfovibrionia</taxon>
        <taxon>Desulfovibrionales</taxon>
        <taxon>Desulfovibrionaceae</taxon>
        <taxon>Desulfobaculum</taxon>
    </lineage>
</organism>
<dbReference type="Proteomes" id="UP000580856">
    <property type="component" value="Unassembled WGS sequence"/>
</dbReference>
<accession>A0A846QGW6</accession>
<evidence type="ECO:0000313" key="2">
    <source>
        <dbReference type="EMBL" id="NJB68056.1"/>
    </source>
</evidence>
<feature type="transmembrane region" description="Helical" evidence="1">
    <location>
        <begin position="174"/>
        <end position="192"/>
    </location>
</feature>
<protein>
    <submittedName>
        <fullName evidence="2">Uncharacterized protein</fullName>
    </submittedName>
</protein>
<dbReference type="RefSeq" id="WP_167941152.1">
    <property type="nucleotide sequence ID" value="NZ_JAATJA010000002.1"/>
</dbReference>
<dbReference type="AlphaFoldDB" id="A0A846QGW6"/>
<name>A0A846QGW6_9BACT</name>
<keyword evidence="3" id="KW-1185">Reference proteome</keyword>
<sequence length="281" mass="30839">MTHAIPRNRAERRKGIADLCQKLTLVMCSLVLLGALDGMQAGFRTDKTMFCVVRGEETLVSGDLYIPPGEQGVRVHAEAENSAPGTNLDGYIRYSTTAPGLSMHFIEIKGRLWRGLLRVSDSAALGDARLDVFLRGCPPEELAPYHTVRIVPDRAALAASQLSLFRRIFGVEPWWVMLGAMPLAALCGLAVFREKGREMNRLLANGVAPIYKLARRGDHWEVVFGLGTNHGVREGDTLAILDRNLAPVGSLTAHTVQNEISHANVDMRTKIAPSFFVALRN</sequence>
<keyword evidence="1" id="KW-1133">Transmembrane helix</keyword>
<keyword evidence="1" id="KW-0812">Transmembrane</keyword>
<keyword evidence="1" id="KW-0472">Membrane</keyword>
<comment type="caution">
    <text evidence="2">The sequence shown here is derived from an EMBL/GenBank/DDBJ whole genome shotgun (WGS) entry which is preliminary data.</text>
</comment>
<evidence type="ECO:0000313" key="3">
    <source>
        <dbReference type="Proteomes" id="UP000580856"/>
    </source>
</evidence>
<gene>
    <name evidence="2" type="ORF">GGQ74_001729</name>
</gene>
<dbReference type="EMBL" id="JAATJA010000002">
    <property type="protein sequence ID" value="NJB68056.1"/>
    <property type="molecule type" value="Genomic_DNA"/>
</dbReference>
<proteinExistence type="predicted"/>
<evidence type="ECO:0000256" key="1">
    <source>
        <dbReference type="SAM" id="Phobius"/>
    </source>
</evidence>
<reference evidence="2 3" key="1">
    <citation type="submission" date="2020-03" db="EMBL/GenBank/DDBJ databases">
        <title>Genomic Encyclopedia of Type Strains, Phase IV (KMG-IV): sequencing the most valuable type-strain genomes for metagenomic binning, comparative biology and taxonomic classification.</title>
        <authorList>
            <person name="Goeker M."/>
        </authorList>
    </citation>
    <scope>NUCLEOTIDE SEQUENCE [LARGE SCALE GENOMIC DNA]</scope>
    <source>
        <strain evidence="2 3">DSM 24233</strain>
    </source>
</reference>